<dbReference type="GO" id="GO:0016616">
    <property type="term" value="F:oxidoreductase activity, acting on the CH-OH group of donors, NAD or NADP as acceptor"/>
    <property type="evidence" value="ECO:0007669"/>
    <property type="project" value="TreeGrafter"/>
</dbReference>
<reference evidence="2" key="1">
    <citation type="journal article" date="2015" name="Nature">
        <title>Complex archaea that bridge the gap between prokaryotes and eukaryotes.</title>
        <authorList>
            <person name="Spang A."/>
            <person name="Saw J.H."/>
            <person name="Jorgensen S.L."/>
            <person name="Zaremba-Niedzwiedzka K."/>
            <person name="Martijn J."/>
            <person name="Lind A.E."/>
            <person name="van Eijk R."/>
            <person name="Schleper C."/>
            <person name="Guy L."/>
            <person name="Ettema T.J."/>
        </authorList>
    </citation>
    <scope>NUCLEOTIDE SEQUENCE</scope>
</reference>
<dbReference type="FunFam" id="3.40.50.720:FF:000084">
    <property type="entry name" value="Short-chain dehydrogenase reductase"/>
    <property type="match status" value="1"/>
</dbReference>
<dbReference type="PRINTS" id="PR00080">
    <property type="entry name" value="SDRFAMILY"/>
</dbReference>
<dbReference type="PANTHER" id="PTHR42760">
    <property type="entry name" value="SHORT-CHAIN DEHYDROGENASES/REDUCTASES FAMILY MEMBER"/>
    <property type="match status" value="1"/>
</dbReference>
<gene>
    <name evidence="2" type="ORF">LCGC14_3034660</name>
</gene>
<evidence type="ECO:0000313" key="2">
    <source>
        <dbReference type="EMBL" id="KKK59412.1"/>
    </source>
</evidence>
<dbReference type="PROSITE" id="PS00061">
    <property type="entry name" value="ADH_SHORT"/>
    <property type="match status" value="1"/>
</dbReference>
<dbReference type="AlphaFoldDB" id="A0A0F8WR70"/>
<feature type="non-terminal residue" evidence="2">
    <location>
        <position position="1"/>
    </location>
</feature>
<evidence type="ECO:0000256" key="1">
    <source>
        <dbReference type="ARBA" id="ARBA00006484"/>
    </source>
</evidence>
<dbReference type="Gene3D" id="3.40.50.720">
    <property type="entry name" value="NAD(P)-binding Rossmann-like Domain"/>
    <property type="match status" value="1"/>
</dbReference>
<organism evidence="2">
    <name type="scientific">marine sediment metagenome</name>
    <dbReference type="NCBI Taxonomy" id="412755"/>
    <lineage>
        <taxon>unclassified sequences</taxon>
        <taxon>metagenomes</taxon>
        <taxon>ecological metagenomes</taxon>
    </lineage>
</organism>
<dbReference type="InterPro" id="IPR036291">
    <property type="entry name" value="NAD(P)-bd_dom_sf"/>
</dbReference>
<dbReference type="Pfam" id="PF13561">
    <property type="entry name" value="adh_short_C2"/>
    <property type="match status" value="1"/>
</dbReference>
<proteinExistence type="inferred from homology"/>
<dbReference type="EMBL" id="LAZR01063492">
    <property type="protein sequence ID" value="KKK59412.1"/>
    <property type="molecule type" value="Genomic_DNA"/>
</dbReference>
<dbReference type="InterPro" id="IPR002347">
    <property type="entry name" value="SDR_fam"/>
</dbReference>
<sequence>EFSFKHALIATGAKPRPLGFPGAECLIDSTDFLNLPELPKLIIFVGGGYISFEFAHIAARAGAEVTIAARGADKLAAVAQEMTDQGFAASALPMDVSDIAGTEAAVAEHGPFDILVNSAGLARHGPALDTAPEDFDAVMGVNLRAAYFLTRAVAKGLIAAGKPGSLINISSQMGHVGGPERALYCATKHGLEGMTKSMAIEWARRGIRVNTICPTFIRTPLGAQTLDDSQKRAWIEEKIKLGRVGEVEDVMGAAVYLASAASALVTGTALLIDGGWTAD</sequence>
<protein>
    <submittedName>
        <fullName evidence="2">Uncharacterized protein</fullName>
    </submittedName>
</protein>
<dbReference type="PRINTS" id="PR00081">
    <property type="entry name" value="GDHRDH"/>
</dbReference>
<accession>A0A0F8WR70</accession>
<comment type="similarity">
    <text evidence="1">Belongs to the short-chain dehydrogenases/reductases (SDR) family.</text>
</comment>
<name>A0A0F8WR70_9ZZZZ</name>
<dbReference type="InterPro" id="IPR020904">
    <property type="entry name" value="Sc_DH/Rdtase_CS"/>
</dbReference>
<dbReference type="SUPFAM" id="SSF51735">
    <property type="entry name" value="NAD(P)-binding Rossmann-fold domains"/>
    <property type="match status" value="1"/>
</dbReference>
<comment type="caution">
    <text evidence="2">The sequence shown here is derived from an EMBL/GenBank/DDBJ whole genome shotgun (WGS) entry which is preliminary data.</text>
</comment>